<name>A0ABS8K4H2_9BURK</name>
<keyword evidence="2" id="KW-1185">Reference proteome</keyword>
<dbReference type="Proteomes" id="UP001431019">
    <property type="component" value="Unassembled WGS sequence"/>
</dbReference>
<organism evidence="1 2">
    <name type="scientific">Paraburkholderia sejongensis</name>
    <dbReference type="NCBI Taxonomy" id="2886946"/>
    <lineage>
        <taxon>Bacteria</taxon>
        <taxon>Pseudomonadati</taxon>
        <taxon>Pseudomonadota</taxon>
        <taxon>Betaproteobacteria</taxon>
        <taxon>Burkholderiales</taxon>
        <taxon>Burkholderiaceae</taxon>
        <taxon>Paraburkholderia</taxon>
    </lineage>
</organism>
<evidence type="ECO:0000313" key="1">
    <source>
        <dbReference type="EMBL" id="MCC8396993.1"/>
    </source>
</evidence>
<sequence>MDKEIMRYVNPATVEQLRELYLNDALPGDANYFTKAQDVDERNWLAHTIVHPALMLADGALVAVTFGTGGMRTSAVVILRKIDSNWRITKVIDPRGGP</sequence>
<reference evidence="1 2" key="1">
    <citation type="submission" date="2021-11" db="EMBL/GenBank/DDBJ databases">
        <authorList>
            <person name="Oh E.-T."/>
            <person name="Kim S.-B."/>
        </authorList>
    </citation>
    <scope>NUCLEOTIDE SEQUENCE [LARGE SCALE GENOMIC DNA]</scope>
    <source>
        <strain evidence="1 2">MMS20-SJTR3</strain>
    </source>
</reference>
<dbReference type="EMBL" id="JAJITD010000023">
    <property type="protein sequence ID" value="MCC8396993.1"/>
    <property type="molecule type" value="Genomic_DNA"/>
</dbReference>
<protein>
    <submittedName>
        <fullName evidence="1">DUF3828 domain-containing protein</fullName>
    </submittedName>
</protein>
<gene>
    <name evidence="1" type="ORF">LJ656_30925</name>
</gene>
<evidence type="ECO:0000313" key="2">
    <source>
        <dbReference type="Proteomes" id="UP001431019"/>
    </source>
</evidence>
<accession>A0ABS8K4H2</accession>
<proteinExistence type="predicted"/>
<dbReference type="RefSeq" id="WP_230513272.1">
    <property type="nucleotide sequence ID" value="NZ_JAJITD010000023.1"/>
</dbReference>
<comment type="caution">
    <text evidence="1">The sequence shown here is derived from an EMBL/GenBank/DDBJ whole genome shotgun (WGS) entry which is preliminary data.</text>
</comment>
<dbReference type="Gene3D" id="3.10.450.50">
    <property type="match status" value="1"/>
</dbReference>